<dbReference type="KEGG" id="paln:B0W48_06040"/>
<protein>
    <recommendedName>
        <fullName evidence="5">Acetyltransferase</fullName>
    </recommendedName>
</protein>
<dbReference type="CDD" id="cd04647">
    <property type="entry name" value="LbH_MAT_like"/>
    <property type="match status" value="1"/>
</dbReference>
<dbReference type="PANTHER" id="PTHR23416:SF23">
    <property type="entry name" value="ACETYLTRANSFERASE C18B11.09C-RELATED"/>
    <property type="match status" value="1"/>
</dbReference>
<dbReference type="RefSeq" id="WP_077536083.1">
    <property type="nucleotide sequence ID" value="NZ_CP019628.1"/>
</dbReference>
<evidence type="ECO:0000256" key="1">
    <source>
        <dbReference type="ARBA" id="ARBA00007274"/>
    </source>
</evidence>
<accession>A0A1Q2GWL0</accession>
<dbReference type="InterPro" id="IPR051159">
    <property type="entry name" value="Hexapeptide_acetyltransf"/>
</dbReference>
<sequence length="181" mass="19946">MTKLKYIFFAVINRLVRSQRLQFKVDRLAYERVIGKYKSQGATIGKNTLIIDTKLSSSSKGDQFFIGDNCTITGATLLGHDASPTLHIDELVIFKESFRKGSRRSYRSPVIIGNNVFIGWGSIILPGVEIGDNCVIGAGSVVSKSIPPGMVAAGNPARVLKSTNDYAESYRRRLKEEPSNF</sequence>
<evidence type="ECO:0008006" key="5">
    <source>
        <dbReference type="Google" id="ProtNLM"/>
    </source>
</evidence>
<reference evidence="3 4" key="1">
    <citation type="submission" date="2017-02" db="EMBL/GenBank/DDBJ databases">
        <title>Complete genome sequence of the cold-active Pseudoalteromonas aliena strain EH1 isolated from Arctic seawater.</title>
        <authorList>
            <person name="Kim E."/>
            <person name="Heo E."/>
            <person name="Kim H."/>
            <person name="Kim D."/>
        </authorList>
    </citation>
    <scope>NUCLEOTIDE SEQUENCE [LARGE SCALE GENOMIC DNA]</scope>
    <source>
        <strain evidence="3 4">EH1</strain>
    </source>
</reference>
<dbReference type="Gene3D" id="2.160.10.10">
    <property type="entry name" value="Hexapeptide repeat proteins"/>
    <property type="match status" value="1"/>
</dbReference>
<proteinExistence type="inferred from homology"/>
<dbReference type="AlphaFoldDB" id="A0A1Q2GWL0"/>
<comment type="similarity">
    <text evidence="1">Belongs to the transferase hexapeptide repeat family.</text>
</comment>
<dbReference type="InterPro" id="IPR011004">
    <property type="entry name" value="Trimer_LpxA-like_sf"/>
</dbReference>
<dbReference type="EMBL" id="CP019628">
    <property type="protein sequence ID" value="AQP99400.1"/>
    <property type="molecule type" value="Genomic_DNA"/>
</dbReference>
<name>A0A1Q2GWL0_9GAMM</name>
<dbReference type="Proteomes" id="UP000188243">
    <property type="component" value="Chromosome"/>
</dbReference>
<gene>
    <name evidence="3" type="ORF">B0W48_06040</name>
</gene>
<dbReference type="Pfam" id="PF14602">
    <property type="entry name" value="Hexapep_2"/>
    <property type="match status" value="1"/>
</dbReference>
<organism evidence="3 4">
    <name type="scientific">Pseudoalteromonas aliena</name>
    <dbReference type="NCBI Taxonomy" id="247523"/>
    <lineage>
        <taxon>Bacteria</taxon>
        <taxon>Pseudomonadati</taxon>
        <taxon>Pseudomonadota</taxon>
        <taxon>Gammaproteobacteria</taxon>
        <taxon>Alteromonadales</taxon>
        <taxon>Pseudoalteromonadaceae</taxon>
        <taxon>Pseudoalteromonas</taxon>
    </lineage>
</organism>
<evidence type="ECO:0000313" key="3">
    <source>
        <dbReference type="EMBL" id="AQP99400.1"/>
    </source>
</evidence>
<dbReference type="STRING" id="247523.B0W48_06040"/>
<dbReference type="InterPro" id="IPR001451">
    <property type="entry name" value="Hexapep"/>
</dbReference>
<dbReference type="GO" id="GO:0008374">
    <property type="term" value="F:O-acyltransferase activity"/>
    <property type="evidence" value="ECO:0007669"/>
    <property type="project" value="TreeGrafter"/>
</dbReference>
<evidence type="ECO:0000256" key="2">
    <source>
        <dbReference type="ARBA" id="ARBA00022679"/>
    </source>
</evidence>
<dbReference type="SUPFAM" id="SSF51161">
    <property type="entry name" value="Trimeric LpxA-like enzymes"/>
    <property type="match status" value="1"/>
</dbReference>
<keyword evidence="2" id="KW-0808">Transferase</keyword>
<evidence type="ECO:0000313" key="4">
    <source>
        <dbReference type="Proteomes" id="UP000188243"/>
    </source>
</evidence>
<dbReference type="PANTHER" id="PTHR23416">
    <property type="entry name" value="SIALIC ACID SYNTHASE-RELATED"/>
    <property type="match status" value="1"/>
</dbReference>